<evidence type="ECO:0000313" key="1">
    <source>
        <dbReference type="EMBL" id="KAB8302937.1"/>
    </source>
</evidence>
<reference evidence="1 2" key="1">
    <citation type="submission" date="2019-06" db="EMBL/GenBank/DDBJ databases">
        <title>Genome Sequence of the Brown Rot Fungal Pathogen Monilinia laxa.</title>
        <authorList>
            <person name="De Miccolis Angelini R.M."/>
            <person name="Landi L."/>
            <person name="Abate D."/>
            <person name="Pollastro S."/>
            <person name="Romanazzi G."/>
            <person name="Faretra F."/>
        </authorList>
    </citation>
    <scope>NUCLEOTIDE SEQUENCE [LARGE SCALE GENOMIC DNA]</scope>
    <source>
        <strain evidence="1 2">Mlax316</strain>
    </source>
</reference>
<dbReference type="AlphaFoldDB" id="A0A5N6KGW4"/>
<protein>
    <submittedName>
        <fullName evidence="1">Uncharacterized protein</fullName>
    </submittedName>
</protein>
<accession>A0A5N6KGW4</accession>
<dbReference type="OrthoDB" id="3495841at2759"/>
<keyword evidence="2" id="KW-1185">Reference proteome</keyword>
<sequence>MSQQVLAGPFLHFMERFRFIMVRRPQGIVPNSLILEFVDRIIWHALQENEQDYSYIVLRAVFESMGTSQEQEQRLIQHAGWANTMPFQHENVILSHA</sequence>
<dbReference type="Proteomes" id="UP000326757">
    <property type="component" value="Unassembled WGS sequence"/>
</dbReference>
<comment type="caution">
    <text evidence="1">The sequence shown here is derived from an EMBL/GenBank/DDBJ whole genome shotgun (WGS) entry which is preliminary data.</text>
</comment>
<name>A0A5N6KGW4_MONLA</name>
<organism evidence="1 2">
    <name type="scientific">Monilinia laxa</name>
    <name type="common">Brown rot fungus</name>
    <name type="synonym">Sclerotinia laxa</name>
    <dbReference type="NCBI Taxonomy" id="61186"/>
    <lineage>
        <taxon>Eukaryota</taxon>
        <taxon>Fungi</taxon>
        <taxon>Dikarya</taxon>
        <taxon>Ascomycota</taxon>
        <taxon>Pezizomycotina</taxon>
        <taxon>Leotiomycetes</taxon>
        <taxon>Helotiales</taxon>
        <taxon>Sclerotiniaceae</taxon>
        <taxon>Monilinia</taxon>
    </lineage>
</organism>
<evidence type="ECO:0000313" key="2">
    <source>
        <dbReference type="Proteomes" id="UP000326757"/>
    </source>
</evidence>
<proteinExistence type="predicted"/>
<gene>
    <name evidence="1" type="ORF">EYC80_006253</name>
</gene>
<dbReference type="EMBL" id="VIGI01000003">
    <property type="protein sequence ID" value="KAB8302937.1"/>
    <property type="molecule type" value="Genomic_DNA"/>
</dbReference>